<dbReference type="PaxDb" id="4565-Traes_7AS_92309F32F.1"/>
<evidence type="ECO:0000256" key="4">
    <source>
        <dbReference type="ARBA" id="ARBA00022741"/>
    </source>
</evidence>
<dbReference type="GO" id="GO:0002758">
    <property type="term" value="P:innate immune response-activating signaling pathway"/>
    <property type="evidence" value="ECO:0007669"/>
    <property type="project" value="UniProtKB-ARBA"/>
</dbReference>
<evidence type="ECO:0000256" key="5">
    <source>
        <dbReference type="ARBA" id="ARBA00022821"/>
    </source>
</evidence>
<dbReference type="InterPro" id="IPR041118">
    <property type="entry name" value="Rx_N"/>
</dbReference>
<dbReference type="Gene3D" id="1.20.5.4130">
    <property type="match status" value="1"/>
</dbReference>
<feature type="domain" description="Disease resistance N-terminal" evidence="7">
    <location>
        <begin position="15"/>
        <end position="100"/>
    </location>
</feature>
<dbReference type="SUPFAM" id="SSF52540">
    <property type="entry name" value="P-loop containing nucleoside triphosphate hydrolases"/>
    <property type="match status" value="1"/>
</dbReference>
<dbReference type="CDD" id="cd14798">
    <property type="entry name" value="RX-CC_like"/>
    <property type="match status" value="1"/>
</dbReference>
<dbReference type="PANTHER" id="PTHR23155:SF963">
    <property type="entry name" value="OS06G0287000 PROTEIN"/>
    <property type="match status" value="1"/>
</dbReference>
<dbReference type="AlphaFoldDB" id="A0A3B6R7U1"/>
<dbReference type="OrthoDB" id="680011at2759"/>
<keyword evidence="2" id="KW-0433">Leucine-rich repeat</keyword>
<dbReference type="Gramene" id="TraesCS7A03G0086400.1">
    <property type="protein sequence ID" value="TraesCS7A03G0086400.1.CDS"/>
    <property type="gene ID" value="TraesCS7A03G0086400"/>
</dbReference>
<dbReference type="InterPro" id="IPR036388">
    <property type="entry name" value="WH-like_DNA-bd_sf"/>
</dbReference>
<dbReference type="InterPro" id="IPR058922">
    <property type="entry name" value="WHD_DRP"/>
</dbReference>
<dbReference type="GO" id="GO:0042742">
    <property type="term" value="P:defense response to bacterium"/>
    <property type="evidence" value="ECO:0007669"/>
    <property type="project" value="UniProtKB-ARBA"/>
</dbReference>
<dbReference type="Proteomes" id="UP000019116">
    <property type="component" value="Chromosome 7A"/>
</dbReference>
<dbReference type="GO" id="GO:0043531">
    <property type="term" value="F:ADP binding"/>
    <property type="evidence" value="ECO:0007669"/>
    <property type="project" value="InterPro"/>
</dbReference>
<comment type="similarity">
    <text evidence="1">Belongs to the disease resistance NB-LRR family.</text>
</comment>
<reference evidence="9" key="1">
    <citation type="submission" date="2018-08" db="EMBL/GenBank/DDBJ databases">
        <authorList>
            <person name="Rossello M."/>
        </authorList>
    </citation>
    <scope>NUCLEOTIDE SEQUENCE [LARGE SCALE GENOMIC DNA]</scope>
    <source>
        <strain evidence="9">cv. Chinese Spring</strain>
    </source>
</reference>
<feature type="domain" description="Disease resistance protein winged helix" evidence="8">
    <location>
        <begin position="437"/>
        <end position="501"/>
    </location>
</feature>
<dbReference type="FunFam" id="1.10.10.10:FF:000322">
    <property type="entry name" value="Probable disease resistance protein At1g63360"/>
    <property type="match status" value="1"/>
</dbReference>
<dbReference type="SMR" id="A0A3B6R7U1"/>
<dbReference type="Pfam" id="PF00931">
    <property type="entry name" value="NB-ARC"/>
    <property type="match status" value="1"/>
</dbReference>
<evidence type="ECO:0000256" key="3">
    <source>
        <dbReference type="ARBA" id="ARBA00022737"/>
    </source>
</evidence>
<reference evidence="9" key="2">
    <citation type="submission" date="2018-10" db="UniProtKB">
        <authorList>
            <consortium name="EnsemblPlants"/>
        </authorList>
    </citation>
    <scope>IDENTIFICATION</scope>
</reference>
<keyword evidence="10" id="KW-1185">Reference proteome</keyword>
<dbReference type="InterPro" id="IPR027417">
    <property type="entry name" value="P-loop_NTPase"/>
</dbReference>
<dbReference type="STRING" id="4565.A0A3B6R7U1"/>
<evidence type="ECO:0000313" key="9">
    <source>
        <dbReference type="EnsemblPlants" id="TraesCS7A02G039700.1"/>
    </source>
</evidence>
<keyword evidence="5" id="KW-0611">Plant defense</keyword>
<evidence type="ECO:0000259" key="7">
    <source>
        <dbReference type="Pfam" id="PF18052"/>
    </source>
</evidence>
<dbReference type="Gene3D" id="3.40.50.300">
    <property type="entry name" value="P-loop containing nucleotide triphosphate hydrolases"/>
    <property type="match status" value="1"/>
</dbReference>
<proteinExistence type="inferred from homology"/>
<name>A0A3B6R7U1_WHEAT</name>
<dbReference type="InterPro" id="IPR038005">
    <property type="entry name" value="RX-like_CC"/>
</dbReference>
<sequence length="507" mass="57879">MVEMVLSMARSMLGGAISTAASATAAEMSLLMGVRKDIWFIKDELETMQAFLAAAEAMKEKDMLLKVWAKQVRDLSYNIEDCLGEFMVHVASQSLSRKLMKLKDRHRMAVQIRDLKSRVEEVSSRNTRYNLITTKASNNVDEVKSNMEDVRKHSGSNIDEAELVGFDKPKKELINLLDLNTEVGLANVICVAGMGGLGKTTLARKTYESKEDIVKNFSYRAWITVSQSFSKIEMLKDMIQQFFGRNSLDKCLNGVEGKRVRVEDLSKHLTDELEDKRYFIILDDLWNIQDWEWIEDFAIPSSNQKGSRVIVTTRDVGLANQITVKNFVYHLKPLDSLDATELLLRKSRKRPEDMEKDENLKKTVEQLVKKCGCLPLALLTVGGILATKKIAEWAQVYNQLPSEMETNPSLEAMRSMVTLSYNYLPSYLKSCFLYLSIFPEDYEIQMRRLVERWIAEGFVKARTGVNIEDVGKDYFNELINRSIIQPARVNIEGVVKSCRVHGYNSQK</sequence>
<evidence type="ECO:0000313" key="10">
    <source>
        <dbReference type="Proteomes" id="UP000019116"/>
    </source>
</evidence>
<dbReference type="InterPro" id="IPR002182">
    <property type="entry name" value="NB-ARC"/>
</dbReference>
<keyword evidence="3" id="KW-0677">Repeat</keyword>
<dbReference type="Pfam" id="PF23559">
    <property type="entry name" value="WHD_DRP"/>
    <property type="match status" value="1"/>
</dbReference>
<dbReference type="EnsemblPlants" id="TraesCS7A02G039700.1">
    <property type="protein sequence ID" value="TraesCS7A02G039700.1"/>
    <property type="gene ID" value="TraesCS7A02G039700"/>
</dbReference>
<evidence type="ECO:0000259" key="6">
    <source>
        <dbReference type="Pfam" id="PF00931"/>
    </source>
</evidence>
<evidence type="ECO:0000256" key="2">
    <source>
        <dbReference type="ARBA" id="ARBA00022614"/>
    </source>
</evidence>
<dbReference type="Gramene" id="TraesMAC7A03G03812150.1">
    <property type="protein sequence ID" value="TraesMAC7A03G03812150.1"/>
    <property type="gene ID" value="TraesMAC7A03G03812150"/>
</dbReference>
<evidence type="ECO:0000256" key="1">
    <source>
        <dbReference type="ARBA" id="ARBA00008894"/>
    </source>
</evidence>
<dbReference type="PANTHER" id="PTHR23155">
    <property type="entry name" value="DISEASE RESISTANCE PROTEIN RP"/>
    <property type="match status" value="1"/>
</dbReference>
<dbReference type="Gramene" id="TraesCS7A02G039700.1">
    <property type="protein sequence ID" value="TraesCS7A02G039700.1"/>
    <property type="gene ID" value="TraesCS7A02G039700"/>
</dbReference>
<dbReference type="OMA" id="NIQDWEW"/>
<dbReference type="Gene3D" id="1.10.8.430">
    <property type="entry name" value="Helical domain of apoptotic protease-activating factors"/>
    <property type="match status" value="1"/>
</dbReference>
<accession>A0A3B6R7U1</accession>
<organism evidence="9">
    <name type="scientific">Triticum aestivum</name>
    <name type="common">Wheat</name>
    <dbReference type="NCBI Taxonomy" id="4565"/>
    <lineage>
        <taxon>Eukaryota</taxon>
        <taxon>Viridiplantae</taxon>
        <taxon>Streptophyta</taxon>
        <taxon>Embryophyta</taxon>
        <taxon>Tracheophyta</taxon>
        <taxon>Spermatophyta</taxon>
        <taxon>Magnoliopsida</taxon>
        <taxon>Liliopsida</taxon>
        <taxon>Poales</taxon>
        <taxon>Poaceae</taxon>
        <taxon>BOP clade</taxon>
        <taxon>Pooideae</taxon>
        <taxon>Triticodae</taxon>
        <taxon>Triticeae</taxon>
        <taxon>Triticinae</taxon>
        <taxon>Triticum</taxon>
    </lineage>
</organism>
<dbReference type="Gene3D" id="1.10.10.10">
    <property type="entry name" value="Winged helix-like DNA-binding domain superfamily/Winged helix DNA-binding domain"/>
    <property type="match status" value="1"/>
</dbReference>
<protein>
    <submittedName>
        <fullName evidence="9">Uncharacterized protein</fullName>
    </submittedName>
</protein>
<feature type="domain" description="NB-ARC" evidence="6">
    <location>
        <begin position="168"/>
        <end position="347"/>
    </location>
</feature>
<evidence type="ECO:0000259" key="8">
    <source>
        <dbReference type="Pfam" id="PF23559"/>
    </source>
</evidence>
<dbReference type="PRINTS" id="PR00364">
    <property type="entry name" value="DISEASERSIST"/>
</dbReference>
<dbReference type="InterPro" id="IPR044974">
    <property type="entry name" value="Disease_R_plants"/>
</dbReference>
<dbReference type="InterPro" id="IPR042197">
    <property type="entry name" value="Apaf_helical"/>
</dbReference>
<dbReference type="GO" id="GO:0009626">
    <property type="term" value="P:plant-type hypersensitive response"/>
    <property type="evidence" value="ECO:0007669"/>
    <property type="project" value="UniProtKB-ARBA"/>
</dbReference>
<keyword evidence="4" id="KW-0547">Nucleotide-binding</keyword>
<dbReference type="Gramene" id="TraesSYM7A03G03760400.1">
    <property type="protein sequence ID" value="TraesSYM7A03G03760400.1"/>
    <property type="gene ID" value="TraesSYM7A03G03760400"/>
</dbReference>
<dbReference type="Pfam" id="PF18052">
    <property type="entry name" value="Rx_N"/>
    <property type="match status" value="1"/>
</dbReference>